<sequence length="80" mass="9151">MLKCCSFVHGRELWATATLLLAGLGWLHLFLIPSIRGLCASRTECILWPWARQAESGLKLQLQLQLHLLVQLLQLEARSW</sequence>
<evidence type="ECO:0000256" key="1">
    <source>
        <dbReference type="SAM" id="Phobius"/>
    </source>
</evidence>
<reference evidence="2 3" key="1">
    <citation type="journal article" date="2007" name="Nature">
        <title>Evolution of genes and genomes on the Drosophila phylogeny.</title>
        <authorList>
            <consortium name="Drosophila 12 Genomes Consortium"/>
            <person name="Clark A.G."/>
            <person name="Eisen M.B."/>
            <person name="Smith D.R."/>
            <person name="Bergman C.M."/>
            <person name="Oliver B."/>
            <person name="Markow T.A."/>
            <person name="Kaufman T.C."/>
            <person name="Kellis M."/>
            <person name="Gelbart W."/>
            <person name="Iyer V.N."/>
            <person name="Pollard D.A."/>
            <person name="Sackton T.B."/>
            <person name="Larracuente A.M."/>
            <person name="Singh N.D."/>
            <person name="Abad J.P."/>
            <person name="Abt D.N."/>
            <person name="Adryan B."/>
            <person name="Aguade M."/>
            <person name="Akashi H."/>
            <person name="Anderson W.W."/>
            <person name="Aquadro C.F."/>
            <person name="Ardell D.H."/>
            <person name="Arguello R."/>
            <person name="Artieri C.G."/>
            <person name="Barbash D.A."/>
            <person name="Barker D."/>
            <person name="Barsanti P."/>
            <person name="Batterham P."/>
            <person name="Batzoglou S."/>
            <person name="Begun D."/>
            <person name="Bhutkar A."/>
            <person name="Blanco E."/>
            <person name="Bosak S.A."/>
            <person name="Bradley R.K."/>
            <person name="Brand A.D."/>
            <person name="Brent M.R."/>
            <person name="Brooks A.N."/>
            <person name="Brown R.H."/>
            <person name="Butlin R.K."/>
            <person name="Caggese C."/>
            <person name="Calvi B.R."/>
            <person name="Bernardo de Carvalho A."/>
            <person name="Caspi A."/>
            <person name="Castrezana S."/>
            <person name="Celniker S.E."/>
            <person name="Chang J.L."/>
            <person name="Chapple C."/>
            <person name="Chatterji S."/>
            <person name="Chinwalla A."/>
            <person name="Civetta A."/>
            <person name="Clifton S.W."/>
            <person name="Comeron J.M."/>
            <person name="Costello J.C."/>
            <person name="Coyne J.A."/>
            <person name="Daub J."/>
            <person name="David R.G."/>
            <person name="Delcher A.L."/>
            <person name="Delehaunty K."/>
            <person name="Do C.B."/>
            <person name="Ebling H."/>
            <person name="Edwards K."/>
            <person name="Eickbush T."/>
            <person name="Evans J.D."/>
            <person name="Filipski A."/>
            <person name="Findeiss S."/>
            <person name="Freyhult E."/>
            <person name="Fulton L."/>
            <person name="Fulton R."/>
            <person name="Garcia A.C."/>
            <person name="Gardiner A."/>
            <person name="Garfield D.A."/>
            <person name="Garvin B.E."/>
            <person name="Gibson G."/>
            <person name="Gilbert D."/>
            <person name="Gnerre S."/>
            <person name="Godfrey J."/>
            <person name="Good R."/>
            <person name="Gotea V."/>
            <person name="Gravely B."/>
            <person name="Greenberg A.J."/>
            <person name="Griffiths-Jones S."/>
            <person name="Gross S."/>
            <person name="Guigo R."/>
            <person name="Gustafson E.A."/>
            <person name="Haerty W."/>
            <person name="Hahn M.W."/>
            <person name="Halligan D.L."/>
            <person name="Halpern A.L."/>
            <person name="Halter G.M."/>
            <person name="Han M.V."/>
            <person name="Heger A."/>
            <person name="Hillier L."/>
            <person name="Hinrichs A.S."/>
            <person name="Holmes I."/>
            <person name="Hoskins R.A."/>
            <person name="Hubisz M.J."/>
            <person name="Hultmark D."/>
            <person name="Huntley M.A."/>
            <person name="Jaffe D.B."/>
            <person name="Jagadeeshan S."/>
            <person name="Jeck W.R."/>
            <person name="Johnson J."/>
            <person name="Jones C.D."/>
            <person name="Jordan W.C."/>
            <person name="Karpen G.H."/>
            <person name="Kataoka E."/>
            <person name="Keightley P.D."/>
            <person name="Kheradpour P."/>
            <person name="Kirkness E.F."/>
            <person name="Koerich L.B."/>
            <person name="Kristiansen K."/>
            <person name="Kudrna D."/>
            <person name="Kulathinal R.J."/>
            <person name="Kumar S."/>
            <person name="Kwok R."/>
            <person name="Lander E."/>
            <person name="Langley C.H."/>
            <person name="Lapoint R."/>
            <person name="Lazzaro B.P."/>
            <person name="Lee S.J."/>
            <person name="Levesque L."/>
            <person name="Li R."/>
            <person name="Lin C.F."/>
            <person name="Lin M.F."/>
            <person name="Lindblad-Toh K."/>
            <person name="Llopart A."/>
            <person name="Long M."/>
            <person name="Low L."/>
            <person name="Lozovsky E."/>
            <person name="Lu J."/>
            <person name="Luo M."/>
            <person name="Machado C.A."/>
            <person name="Makalowski W."/>
            <person name="Marzo M."/>
            <person name="Matsuda M."/>
            <person name="Matzkin L."/>
            <person name="McAllister B."/>
            <person name="McBride C.S."/>
            <person name="McKernan B."/>
            <person name="McKernan K."/>
            <person name="Mendez-Lago M."/>
            <person name="Minx P."/>
            <person name="Mollenhauer M.U."/>
            <person name="Montooth K."/>
            <person name="Mount S.M."/>
            <person name="Mu X."/>
            <person name="Myers E."/>
            <person name="Negre B."/>
            <person name="Newfeld S."/>
            <person name="Nielsen R."/>
            <person name="Noor M.A."/>
            <person name="O'Grady P."/>
            <person name="Pachter L."/>
            <person name="Papaceit M."/>
            <person name="Parisi M.J."/>
            <person name="Parisi M."/>
            <person name="Parts L."/>
            <person name="Pedersen J.S."/>
            <person name="Pesole G."/>
            <person name="Phillippy A.M."/>
            <person name="Ponting C.P."/>
            <person name="Pop M."/>
            <person name="Porcelli D."/>
            <person name="Powell J.R."/>
            <person name="Prohaska S."/>
            <person name="Pruitt K."/>
            <person name="Puig M."/>
            <person name="Quesneville H."/>
            <person name="Ram K.R."/>
            <person name="Rand D."/>
            <person name="Rasmussen M.D."/>
            <person name="Reed L.K."/>
            <person name="Reenan R."/>
            <person name="Reily A."/>
            <person name="Remington K.A."/>
            <person name="Rieger T.T."/>
            <person name="Ritchie M.G."/>
            <person name="Robin C."/>
            <person name="Rogers Y.H."/>
            <person name="Rohde C."/>
            <person name="Rozas J."/>
            <person name="Rubenfield M.J."/>
            <person name="Ruiz A."/>
            <person name="Russo S."/>
            <person name="Salzberg S.L."/>
            <person name="Sanchez-Gracia A."/>
            <person name="Saranga D.J."/>
            <person name="Sato H."/>
            <person name="Schaeffer S.W."/>
            <person name="Schatz M.C."/>
            <person name="Schlenke T."/>
            <person name="Schwartz R."/>
            <person name="Segarra C."/>
            <person name="Singh R.S."/>
            <person name="Sirot L."/>
            <person name="Sirota M."/>
            <person name="Sisneros N.B."/>
            <person name="Smith C.D."/>
            <person name="Smith T.F."/>
            <person name="Spieth J."/>
            <person name="Stage D.E."/>
            <person name="Stark A."/>
            <person name="Stephan W."/>
            <person name="Strausberg R.L."/>
            <person name="Strempel S."/>
            <person name="Sturgill D."/>
            <person name="Sutton G."/>
            <person name="Sutton G.G."/>
            <person name="Tao W."/>
            <person name="Teichmann S."/>
            <person name="Tobari Y.N."/>
            <person name="Tomimura Y."/>
            <person name="Tsolas J.M."/>
            <person name="Valente V.L."/>
            <person name="Venter E."/>
            <person name="Venter J.C."/>
            <person name="Vicario S."/>
            <person name="Vieira F.G."/>
            <person name="Vilella A.J."/>
            <person name="Villasante A."/>
            <person name="Walenz B."/>
            <person name="Wang J."/>
            <person name="Wasserman M."/>
            <person name="Watts T."/>
            <person name="Wilson D."/>
            <person name="Wilson R.K."/>
            <person name="Wing R.A."/>
            <person name="Wolfner M.F."/>
            <person name="Wong A."/>
            <person name="Wong G.K."/>
            <person name="Wu C.I."/>
            <person name="Wu G."/>
            <person name="Yamamoto D."/>
            <person name="Yang H.P."/>
            <person name="Yang S.P."/>
            <person name="Yorke J.A."/>
            <person name="Yoshida K."/>
            <person name="Zdobnov E."/>
            <person name="Zhang P."/>
            <person name="Zhang Y."/>
            <person name="Zimin A.V."/>
            <person name="Baldwin J."/>
            <person name="Abdouelleil A."/>
            <person name="Abdulkadir J."/>
            <person name="Abebe A."/>
            <person name="Abera B."/>
            <person name="Abreu J."/>
            <person name="Acer S.C."/>
            <person name="Aftuck L."/>
            <person name="Alexander A."/>
            <person name="An P."/>
            <person name="Anderson E."/>
            <person name="Anderson S."/>
            <person name="Arachi H."/>
            <person name="Azer M."/>
            <person name="Bachantsang P."/>
            <person name="Barry A."/>
            <person name="Bayul T."/>
            <person name="Berlin A."/>
            <person name="Bessette D."/>
            <person name="Bloom T."/>
            <person name="Blye J."/>
            <person name="Boguslavskiy L."/>
            <person name="Bonnet C."/>
            <person name="Boukhgalter B."/>
            <person name="Bourzgui I."/>
            <person name="Brown A."/>
            <person name="Cahill P."/>
            <person name="Channer S."/>
            <person name="Cheshatsang Y."/>
            <person name="Chuda L."/>
            <person name="Citroen M."/>
            <person name="Collymore A."/>
            <person name="Cooke P."/>
            <person name="Costello M."/>
            <person name="D'Aco K."/>
            <person name="Daza R."/>
            <person name="De Haan G."/>
            <person name="DeGray S."/>
            <person name="DeMaso C."/>
            <person name="Dhargay N."/>
            <person name="Dooley K."/>
            <person name="Dooley E."/>
            <person name="Doricent M."/>
            <person name="Dorje P."/>
            <person name="Dorjee K."/>
            <person name="Dupes A."/>
            <person name="Elong R."/>
            <person name="Falk J."/>
            <person name="Farina A."/>
            <person name="Faro S."/>
            <person name="Ferguson D."/>
            <person name="Fisher S."/>
            <person name="Foley C.D."/>
            <person name="Franke A."/>
            <person name="Friedrich D."/>
            <person name="Gadbois L."/>
            <person name="Gearin G."/>
            <person name="Gearin C.R."/>
            <person name="Giannoukos G."/>
            <person name="Goode T."/>
            <person name="Graham J."/>
            <person name="Grandbois E."/>
            <person name="Grewal S."/>
            <person name="Gyaltsen K."/>
            <person name="Hafez N."/>
            <person name="Hagos B."/>
            <person name="Hall J."/>
            <person name="Henson C."/>
            <person name="Hollinger A."/>
            <person name="Honan T."/>
            <person name="Huard M.D."/>
            <person name="Hughes L."/>
            <person name="Hurhula B."/>
            <person name="Husby M.E."/>
            <person name="Kamat A."/>
            <person name="Kanga B."/>
            <person name="Kashin S."/>
            <person name="Khazanovich D."/>
            <person name="Kisner P."/>
            <person name="Lance K."/>
            <person name="Lara M."/>
            <person name="Lee W."/>
            <person name="Lennon N."/>
            <person name="Letendre F."/>
            <person name="LeVine R."/>
            <person name="Lipovsky A."/>
            <person name="Liu X."/>
            <person name="Liu J."/>
            <person name="Liu S."/>
            <person name="Lokyitsang T."/>
            <person name="Lokyitsang Y."/>
            <person name="Lubonja R."/>
            <person name="Lui A."/>
            <person name="MacDonald P."/>
            <person name="Magnisalis V."/>
            <person name="Maru K."/>
            <person name="Matthews C."/>
            <person name="McCusker W."/>
            <person name="McDonough S."/>
            <person name="Mehta T."/>
            <person name="Meldrim J."/>
            <person name="Meneus L."/>
            <person name="Mihai O."/>
            <person name="Mihalev A."/>
            <person name="Mihova T."/>
            <person name="Mittelman R."/>
            <person name="Mlenga V."/>
            <person name="Montmayeur A."/>
            <person name="Mulrain L."/>
            <person name="Navidi A."/>
            <person name="Naylor J."/>
            <person name="Negash T."/>
            <person name="Nguyen T."/>
            <person name="Nguyen N."/>
            <person name="Nicol R."/>
            <person name="Norbu C."/>
            <person name="Norbu N."/>
            <person name="Novod N."/>
            <person name="O'Neill B."/>
            <person name="Osman S."/>
            <person name="Markiewicz E."/>
            <person name="Oyono O.L."/>
            <person name="Patti C."/>
            <person name="Phunkhang P."/>
            <person name="Pierre F."/>
            <person name="Priest M."/>
            <person name="Raghuraman S."/>
            <person name="Rege F."/>
            <person name="Reyes R."/>
            <person name="Rise C."/>
            <person name="Rogov P."/>
            <person name="Ross K."/>
            <person name="Ryan E."/>
            <person name="Settipalli S."/>
            <person name="Shea T."/>
            <person name="Sherpa N."/>
            <person name="Shi L."/>
            <person name="Shih D."/>
            <person name="Sparrow T."/>
            <person name="Spaulding J."/>
            <person name="Stalker J."/>
            <person name="Stange-Thomann N."/>
            <person name="Stavropoulos S."/>
            <person name="Stone C."/>
            <person name="Strader C."/>
            <person name="Tesfaye S."/>
            <person name="Thomson T."/>
            <person name="Thoulutsang Y."/>
            <person name="Thoulutsang D."/>
            <person name="Topham K."/>
            <person name="Topping I."/>
            <person name="Tsamla T."/>
            <person name="Vassiliev H."/>
            <person name="Vo A."/>
            <person name="Wangchuk T."/>
            <person name="Wangdi T."/>
            <person name="Weiand M."/>
            <person name="Wilkinson J."/>
            <person name="Wilson A."/>
            <person name="Yadav S."/>
            <person name="Young G."/>
            <person name="Yu Q."/>
            <person name="Zembek L."/>
            <person name="Zhong D."/>
            <person name="Zimmer A."/>
            <person name="Zwirko Z."/>
            <person name="Jaffe D.B."/>
            <person name="Alvarez P."/>
            <person name="Brockman W."/>
            <person name="Butler J."/>
            <person name="Chin C."/>
            <person name="Gnerre S."/>
            <person name="Grabherr M."/>
            <person name="Kleber M."/>
            <person name="Mauceli E."/>
            <person name="MacCallum I."/>
        </authorList>
    </citation>
    <scope>NUCLEOTIDE SEQUENCE [LARGE SCALE GENOMIC DNA]</scope>
    <source>
        <strain evidence="3">Tucson 14024-0371.13</strain>
    </source>
</reference>
<evidence type="ECO:0000313" key="3">
    <source>
        <dbReference type="Proteomes" id="UP000007801"/>
    </source>
</evidence>
<protein>
    <submittedName>
        <fullName evidence="2">Uncharacterized protein</fullName>
    </submittedName>
</protein>
<keyword evidence="1" id="KW-0472">Membrane</keyword>
<dbReference type="Proteomes" id="UP000007801">
    <property type="component" value="Unassembled WGS sequence"/>
</dbReference>
<evidence type="ECO:0000313" key="2">
    <source>
        <dbReference type="EMBL" id="KPU72846.1"/>
    </source>
</evidence>
<proteinExistence type="predicted"/>
<keyword evidence="3" id="KW-1185">Reference proteome</keyword>
<accession>A0A0P8XE98</accession>
<keyword evidence="1" id="KW-1133">Transmembrane helix</keyword>
<dbReference type="EMBL" id="CH902623">
    <property type="protein sequence ID" value="KPU72846.1"/>
    <property type="molecule type" value="Genomic_DNA"/>
</dbReference>
<keyword evidence="1" id="KW-0812">Transmembrane</keyword>
<gene>
    <name evidence="2" type="primary">Dana\GF26236</name>
    <name evidence="2" type="ORF">GF26236</name>
</gene>
<dbReference type="AlphaFoldDB" id="A0A0P8XE98"/>
<feature type="transmembrane region" description="Helical" evidence="1">
    <location>
        <begin position="13"/>
        <end position="32"/>
    </location>
</feature>
<organism evidence="2 3">
    <name type="scientific">Drosophila ananassae</name>
    <name type="common">Fruit fly</name>
    <dbReference type="NCBI Taxonomy" id="7217"/>
    <lineage>
        <taxon>Eukaryota</taxon>
        <taxon>Metazoa</taxon>
        <taxon>Ecdysozoa</taxon>
        <taxon>Arthropoda</taxon>
        <taxon>Hexapoda</taxon>
        <taxon>Insecta</taxon>
        <taxon>Pterygota</taxon>
        <taxon>Neoptera</taxon>
        <taxon>Endopterygota</taxon>
        <taxon>Diptera</taxon>
        <taxon>Brachycera</taxon>
        <taxon>Muscomorpha</taxon>
        <taxon>Ephydroidea</taxon>
        <taxon>Drosophilidae</taxon>
        <taxon>Drosophila</taxon>
        <taxon>Sophophora</taxon>
    </lineage>
</organism>
<name>A0A0P8XE98_DROAN</name>
<dbReference type="InParanoid" id="A0A0P8XE98"/>